<accession>A0ABS9MPK8</accession>
<dbReference type="EMBL" id="JAKNCT010000003">
    <property type="protein sequence ID" value="MCG5030546.1"/>
    <property type="molecule type" value="Genomic_DNA"/>
</dbReference>
<name>A0ABS9MPK8_9BURK</name>
<keyword evidence="2" id="KW-1185">Reference proteome</keyword>
<sequence>METYEAAHMTLADADYIERYGSLNRDVALPEPFGWLVSPEASADDTAAAKARLTLLSVLPDAIQKAQPSGRRTQGADKTEFTALEYPPRKAGLPGLSLYLRRRPGEENFELFTTAPALPGTRAEAEVMAVHADANGVSGDAALKFGETVFTCALPYFFYDGAFLEPGLKCEFEVSAVAVGQSFGLASELAPGEAFSVSSGPFYEEALQDFLSQHPGLGREALPEVKVSTENLQLISPHGSDACLMELRCRAEKAARLEFFSSAVLRLDCVLDQAFGEKPLAIYAAETPEWSAEKLSGQFIAGLFWVSARLVPESFPKH</sequence>
<gene>
    <name evidence="1" type="ORF">MAF45_03685</name>
</gene>
<evidence type="ECO:0000313" key="1">
    <source>
        <dbReference type="EMBL" id="MCG5030546.1"/>
    </source>
</evidence>
<comment type="caution">
    <text evidence="1">The sequence shown here is derived from an EMBL/GenBank/DDBJ whole genome shotgun (WGS) entry which is preliminary data.</text>
</comment>
<dbReference type="RefSeq" id="WP_237978199.1">
    <property type="nucleotide sequence ID" value="NZ_JAKNCT010000003.1"/>
</dbReference>
<evidence type="ECO:0000313" key="2">
    <source>
        <dbReference type="Proteomes" id="UP001297600"/>
    </source>
</evidence>
<dbReference type="Proteomes" id="UP001297600">
    <property type="component" value="Unassembled WGS sequence"/>
</dbReference>
<organism evidence="1 2">
    <name type="scientific">Mesosutterella porci</name>
    <dbReference type="NCBI Taxonomy" id="2915351"/>
    <lineage>
        <taxon>Bacteria</taxon>
        <taxon>Pseudomonadati</taxon>
        <taxon>Pseudomonadota</taxon>
        <taxon>Betaproteobacteria</taxon>
        <taxon>Burkholderiales</taxon>
        <taxon>Sutterellaceae</taxon>
        <taxon>Mesosutterella</taxon>
    </lineage>
</organism>
<proteinExistence type="predicted"/>
<protein>
    <submittedName>
        <fullName evidence="1">Uncharacterized protein</fullName>
    </submittedName>
</protein>
<reference evidence="1 2" key="1">
    <citation type="submission" date="2022-02" db="EMBL/GenBank/DDBJ databases">
        <title>Mesosutterella porci, a novel member of the family Sutterellaceae from pig feces.</title>
        <authorList>
            <person name="Wylensek D."/>
            <person name="Clavel T."/>
        </authorList>
    </citation>
    <scope>NUCLEOTIDE SEQUENCE [LARGE SCALE GENOMIC DNA]</scope>
    <source>
        <strain evidence="2">oilRF-744-wt-GAM-9</strain>
    </source>
</reference>